<protein>
    <submittedName>
        <fullName evidence="2">Uncharacterized protein</fullName>
    </submittedName>
</protein>
<proteinExistence type="predicted"/>
<evidence type="ECO:0000313" key="3">
    <source>
        <dbReference type="EMBL" id="CAH0374514.1"/>
    </source>
</evidence>
<feature type="region of interest" description="Disordered" evidence="1">
    <location>
        <begin position="100"/>
        <end position="120"/>
    </location>
</feature>
<dbReference type="Proteomes" id="UP000789595">
    <property type="component" value="Unassembled WGS sequence"/>
</dbReference>
<dbReference type="AlphaFoldDB" id="A0A7S4A795"/>
<keyword evidence="4" id="KW-1185">Reference proteome</keyword>
<reference evidence="2" key="1">
    <citation type="submission" date="2021-01" db="EMBL/GenBank/DDBJ databases">
        <authorList>
            <person name="Corre E."/>
            <person name="Pelletier E."/>
            <person name="Niang G."/>
            <person name="Scheremetjew M."/>
            <person name="Finn R."/>
            <person name="Kale V."/>
            <person name="Holt S."/>
            <person name="Cochrane G."/>
            <person name="Meng A."/>
            <person name="Brown T."/>
            <person name="Cohen L."/>
        </authorList>
    </citation>
    <scope>NUCLEOTIDE SEQUENCE</scope>
    <source>
        <strain evidence="2">CCMP1756</strain>
    </source>
</reference>
<dbReference type="EMBL" id="CAKKNE010000004">
    <property type="protein sequence ID" value="CAH0374514.1"/>
    <property type="molecule type" value="Genomic_DNA"/>
</dbReference>
<dbReference type="EMBL" id="HBIW01024687">
    <property type="protein sequence ID" value="CAE0705844.1"/>
    <property type="molecule type" value="Transcribed_RNA"/>
</dbReference>
<gene>
    <name evidence="2" type="ORF">PCAL00307_LOCUS21294</name>
    <name evidence="3" type="ORF">PECAL_4P18010</name>
</gene>
<name>A0A7S4A795_9STRA</name>
<evidence type="ECO:0000313" key="2">
    <source>
        <dbReference type="EMBL" id="CAE0705844.1"/>
    </source>
</evidence>
<organism evidence="2">
    <name type="scientific">Pelagomonas calceolata</name>
    <dbReference type="NCBI Taxonomy" id="35677"/>
    <lineage>
        <taxon>Eukaryota</taxon>
        <taxon>Sar</taxon>
        <taxon>Stramenopiles</taxon>
        <taxon>Ochrophyta</taxon>
        <taxon>Pelagophyceae</taxon>
        <taxon>Pelagomonadales</taxon>
        <taxon>Pelagomonadaceae</taxon>
        <taxon>Pelagomonas</taxon>
    </lineage>
</organism>
<evidence type="ECO:0000313" key="4">
    <source>
        <dbReference type="Proteomes" id="UP000789595"/>
    </source>
</evidence>
<sequence length="199" mass="22128">MIAAVARRALRARPLCFGTASPNGAALLTRRAAARGYLAAAGPQGAAAPIARRAASLRLVAARPPLARPQLCATFATTSGDDDDQNRSLDALGDDFFERSRLEDRGNQRATPAGDLQYAGERPGNWEELLAEAEASYPERAGPRRSKYLARERRRFKNIRRQHYQRKKERMAAHTRNMARRSRLAEARRGWDGPRLPNP</sequence>
<feature type="region of interest" description="Disordered" evidence="1">
    <location>
        <begin position="163"/>
        <end position="199"/>
    </location>
</feature>
<evidence type="ECO:0000256" key="1">
    <source>
        <dbReference type="SAM" id="MobiDB-lite"/>
    </source>
</evidence>
<feature type="compositionally biased region" description="Basic and acidic residues" evidence="1">
    <location>
        <begin position="183"/>
        <end position="192"/>
    </location>
</feature>
<reference evidence="3" key="2">
    <citation type="submission" date="2021-11" db="EMBL/GenBank/DDBJ databases">
        <authorList>
            <consortium name="Genoscope - CEA"/>
            <person name="William W."/>
        </authorList>
    </citation>
    <scope>NUCLEOTIDE SEQUENCE</scope>
</reference>
<accession>A0A7S4A795</accession>